<feature type="non-terminal residue" evidence="2">
    <location>
        <position position="76"/>
    </location>
</feature>
<dbReference type="Proteomes" id="UP001341840">
    <property type="component" value="Unassembled WGS sequence"/>
</dbReference>
<keyword evidence="3" id="KW-1185">Reference proteome</keyword>
<dbReference type="EMBL" id="JASCZI010074722">
    <property type="protein sequence ID" value="MED6142650.1"/>
    <property type="molecule type" value="Genomic_DNA"/>
</dbReference>
<evidence type="ECO:0008006" key="4">
    <source>
        <dbReference type="Google" id="ProtNLM"/>
    </source>
</evidence>
<name>A0ABU6T1V8_9FABA</name>
<keyword evidence="1" id="KW-0812">Transmembrane</keyword>
<feature type="transmembrane region" description="Helical" evidence="1">
    <location>
        <begin position="6"/>
        <end position="25"/>
    </location>
</feature>
<sequence length="76" mass="8406">MELGLDSVSGLLLMVILSLLLRLILRNVRSCTHLHHPQPPALVTAAQLAPHRGRLPGPRHLRLSAARCWGIIRHGK</sequence>
<evidence type="ECO:0000313" key="3">
    <source>
        <dbReference type="Proteomes" id="UP001341840"/>
    </source>
</evidence>
<reference evidence="2 3" key="1">
    <citation type="journal article" date="2023" name="Plants (Basel)">
        <title>Bridging the Gap: Combining Genomics and Transcriptomics Approaches to Understand Stylosanthes scabra, an Orphan Legume from the Brazilian Caatinga.</title>
        <authorList>
            <person name="Ferreira-Neto J.R.C."/>
            <person name="da Silva M.D."/>
            <person name="Binneck E."/>
            <person name="de Melo N.F."/>
            <person name="da Silva R.H."/>
            <person name="de Melo A.L.T.M."/>
            <person name="Pandolfi V."/>
            <person name="Bustamante F.O."/>
            <person name="Brasileiro-Vidal A.C."/>
            <person name="Benko-Iseppon A.M."/>
        </authorList>
    </citation>
    <scope>NUCLEOTIDE SEQUENCE [LARGE SCALE GENOMIC DNA]</scope>
    <source>
        <tissue evidence="2">Leaves</tissue>
    </source>
</reference>
<proteinExistence type="predicted"/>
<organism evidence="2 3">
    <name type="scientific">Stylosanthes scabra</name>
    <dbReference type="NCBI Taxonomy" id="79078"/>
    <lineage>
        <taxon>Eukaryota</taxon>
        <taxon>Viridiplantae</taxon>
        <taxon>Streptophyta</taxon>
        <taxon>Embryophyta</taxon>
        <taxon>Tracheophyta</taxon>
        <taxon>Spermatophyta</taxon>
        <taxon>Magnoliopsida</taxon>
        <taxon>eudicotyledons</taxon>
        <taxon>Gunneridae</taxon>
        <taxon>Pentapetalae</taxon>
        <taxon>rosids</taxon>
        <taxon>fabids</taxon>
        <taxon>Fabales</taxon>
        <taxon>Fabaceae</taxon>
        <taxon>Papilionoideae</taxon>
        <taxon>50 kb inversion clade</taxon>
        <taxon>dalbergioids sensu lato</taxon>
        <taxon>Dalbergieae</taxon>
        <taxon>Pterocarpus clade</taxon>
        <taxon>Stylosanthes</taxon>
    </lineage>
</organism>
<keyword evidence="1" id="KW-0472">Membrane</keyword>
<evidence type="ECO:0000256" key="1">
    <source>
        <dbReference type="SAM" id="Phobius"/>
    </source>
</evidence>
<keyword evidence="1" id="KW-1133">Transmembrane helix</keyword>
<gene>
    <name evidence="2" type="ORF">PIB30_115884</name>
</gene>
<evidence type="ECO:0000313" key="2">
    <source>
        <dbReference type="EMBL" id="MED6142650.1"/>
    </source>
</evidence>
<comment type="caution">
    <text evidence="2">The sequence shown here is derived from an EMBL/GenBank/DDBJ whole genome shotgun (WGS) entry which is preliminary data.</text>
</comment>
<protein>
    <recommendedName>
        <fullName evidence="4">Secreted protein</fullName>
    </recommendedName>
</protein>
<accession>A0ABU6T1V8</accession>